<reference evidence="6 7" key="1">
    <citation type="submission" date="2018-01" db="EMBL/GenBank/DDBJ databases">
        <title>Comparison of the Chinese Bamboo Partridge and Red Junglefowl genome sequences highlights the importance of demography in genome evolution.</title>
        <authorList>
            <person name="Tiley G.P."/>
            <person name="Kimball R.T."/>
            <person name="Braun E.L."/>
            <person name="Burleigh J.G."/>
        </authorList>
    </citation>
    <scope>NUCLEOTIDE SEQUENCE [LARGE SCALE GENOMIC DNA]</scope>
    <source>
        <strain evidence="6">RTK389</strain>
        <tissue evidence="6">Blood</tissue>
    </source>
</reference>
<name>A0A2P4SBQ4_BAMTH</name>
<evidence type="ECO:0000256" key="4">
    <source>
        <dbReference type="SAM" id="MobiDB-lite"/>
    </source>
</evidence>
<dbReference type="OrthoDB" id="2105077at2759"/>
<accession>A0A2P4SBQ4</accession>
<organism evidence="6 7">
    <name type="scientific">Bambusicola thoracicus</name>
    <name type="common">Chinese bamboo-partridge</name>
    <name type="synonym">Perdix thoracica</name>
    <dbReference type="NCBI Taxonomy" id="9083"/>
    <lineage>
        <taxon>Eukaryota</taxon>
        <taxon>Metazoa</taxon>
        <taxon>Chordata</taxon>
        <taxon>Craniata</taxon>
        <taxon>Vertebrata</taxon>
        <taxon>Euteleostomi</taxon>
        <taxon>Archelosauria</taxon>
        <taxon>Archosauria</taxon>
        <taxon>Dinosauria</taxon>
        <taxon>Saurischia</taxon>
        <taxon>Theropoda</taxon>
        <taxon>Coelurosauria</taxon>
        <taxon>Aves</taxon>
        <taxon>Neognathae</taxon>
        <taxon>Galloanserae</taxon>
        <taxon>Galliformes</taxon>
        <taxon>Phasianidae</taxon>
        <taxon>Perdicinae</taxon>
        <taxon>Bambusicola</taxon>
    </lineage>
</organism>
<feature type="compositionally biased region" description="Basic and acidic residues" evidence="4">
    <location>
        <begin position="145"/>
        <end position="160"/>
    </location>
</feature>
<evidence type="ECO:0000259" key="5">
    <source>
        <dbReference type="Pfam" id="PF01145"/>
    </source>
</evidence>
<dbReference type="Gene3D" id="3.30.479.30">
    <property type="entry name" value="Band 7 domain"/>
    <property type="match status" value="1"/>
</dbReference>
<gene>
    <name evidence="6" type="ORF">CIB84_014704</name>
</gene>
<proteinExistence type="inferred from homology"/>
<evidence type="ECO:0000256" key="3">
    <source>
        <dbReference type="ARBA" id="ARBA00023136"/>
    </source>
</evidence>
<dbReference type="PRINTS" id="PR00721">
    <property type="entry name" value="STOMATIN"/>
</dbReference>
<feature type="domain" description="Band 7" evidence="5">
    <location>
        <begin position="1"/>
        <end position="72"/>
    </location>
</feature>
<dbReference type="InterPro" id="IPR001107">
    <property type="entry name" value="Band_7"/>
</dbReference>
<dbReference type="Pfam" id="PF01145">
    <property type="entry name" value="Band_7"/>
    <property type="match status" value="1"/>
</dbReference>
<keyword evidence="7" id="KW-1185">Reference proteome</keyword>
<dbReference type="Proteomes" id="UP000237246">
    <property type="component" value="Unassembled WGS sequence"/>
</dbReference>
<comment type="caution">
    <text evidence="6">The sequence shown here is derived from an EMBL/GenBank/DDBJ whole genome shotgun (WGS) entry which is preliminary data.</text>
</comment>
<dbReference type="PANTHER" id="PTHR10264:SF127">
    <property type="entry name" value="PODOCIN"/>
    <property type="match status" value="1"/>
</dbReference>
<keyword evidence="3" id="KW-0472">Membrane</keyword>
<feature type="non-terminal residue" evidence="6">
    <location>
        <position position="1"/>
    </location>
</feature>
<dbReference type="InterPro" id="IPR036013">
    <property type="entry name" value="Band_7/SPFH_dom_sf"/>
</dbReference>
<dbReference type="EMBL" id="PPHD01067949">
    <property type="protein sequence ID" value="POI21549.1"/>
    <property type="molecule type" value="Genomic_DNA"/>
</dbReference>
<dbReference type="AlphaFoldDB" id="A0A2P4SBQ4"/>
<sequence length="160" mass="17313">VVTKDMVTLEIDAVCYYRLENASLLLTTLTSISSAIQLLVQTTTKRLLAHRAFSELLLERKSISQEIKVIAAEGEKAASESLRMAAEILSSAPAAAQLRYLHALHSLAAEKPAAFILPLPLDPTNLVSSATRSPPGVNSNITDTTELRESVKDNKDSPML</sequence>
<dbReference type="InterPro" id="IPR001972">
    <property type="entry name" value="Stomatin_HflK_fam"/>
</dbReference>
<evidence type="ECO:0000313" key="7">
    <source>
        <dbReference type="Proteomes" id="UP000237246"/>
    </source>
</evidence>
<protein>
    <recommendedName>
        <fullName evidence="5">Band 7 domain-containing protein</fullName>
    </recommendedName>
</protein>
<evidence type="ECO:0000256" key="2">
    <source>
        <dbReference type="ARBA" id="ARBA00008164"/>
    </source>
</evidence>
<comment type="similarity">
    <text evidence="2">Belongs to the band 7/mec-2 family.</text>
</comment>
<dbReference type="InterPro" id="IPR043202">
    <property type="entry name" value="Band-7_stomatin-like"/>
</dbReference>
<comment type="subcellular location">
    <subcellularLocation>
        <location evidence="1">Membrane</location>
    </subcellularLocation>
</comment>
<evidence type="ECO:0000313" key="6">
    <source>
        <dbReference type="EMBL" id="POI21549.1"/>
    </source>
</evidence>
<dbReference type="PANTHER" id="PTHR10264">
    <property type="entry name" value="BAND 7 PROTEIN-RELATED"/>
    <property type="match status" value="1"/>
</dbReference>
<feature type="region of interest" description="Disordered" evidence="4">
    <location>
        <begin position="128"/>
        <end position="160"/>
    </location>
</feature>
<dbReference type="SUPFAM" id="SSF117892">
    <property type="entry name" value="Band 7/SPFH domain"/>
    <property type="match status" value="1"/>
</dbReference>
<feature type="compositionally biased region" description="Polar residues" evidence="4">
    <location>
        <begin position="128"/>
        <end position="144"/>
    </location>
</feature>
<evidence type="ECO:0000256" key="1">
    <source>
        <dbReference type="ARBA" id="ARBA00004370"/>
    </source>
</evidence>
<dbReference type="GO" id="GO:0005886">
    <property type="term" value="C:plasma membrane"/>
    <property type="evidence" value="ECO:0007669"/>
    <property type="project" value="InterPro"/>
</dbReference>